<organism evidence="2">
    <name type="scientific">bioreactor metagenome</name>
    <dbReference type="NCBI Taxonomy" id="1076179"/>
    <lineage>
        <taxon>unclassified sequences</taxon>
        <taxon>metagenomes</taxon>
        <taxon>ecological metagenomes</taxon>
    </lineage>
</organism>
<name>A0A645C942_9ZZZZ</name>
<comment type="caution">
    <text evidence="2">The sequence shown here is derived from an EMBL/GenBank/DDBJ whole genome shotgun (WGS) entry which is preliminary data.</text>
</comment>
<reference evidence="2" key="1">
    <citation type="submission" date="2019-08" db="EMBL/GenBank/DDBJ databases">
        <authorList>
            <person name="Kucharzyk K."/>
            <person name="Murdoch R.W."/>
            <person name="Higgins S."/>
            <person name="Loffler F."/>
        </authorList>
    </citation>
    <scope>NUCLEOTIDE SEQUENCE</scope>
</reference>
<feature type="transmembrane region" description="Helical" evidence="1">
    <location>
        <begin position="12"/>
        <end position="30"/>
    </location>
</feature>
<protein>
    <submittedName>
        <fullName evidence="2">Uncharacterized protein</fullName>
    </submittedName>
</protein>
<accession>A0A645C942</accession>
<proteinExistence type="predicted"/>
<dbReference type="AlphaFoldDB" id="A0A645C942"/>
<keyword evidence="1" id="KW-0812">Transmembrane</keyword>
<sequence length="50" mass="5702">MVKQIEKSRVNVILNLMILVLGLFIVSQFLTKSFDNRSKAAVEEIEANHN</sequence>
<evidence type="ECO:0000256" key="1">
    <source>
        <dbReference type="SAM" id="Phobius"/>
    </source>
</evidence>
<dbReference type="EMBL" id="VSSQ01024336">
    <property type="protein sequence ID" value="MPM71794.1"/>
    <property type="molecule type" value="Genomic_DNA"/>
</dbReference>
<gene>
    <name evidence="2" type="ORF">SDC9_118765</name>
</gene>
<keyword evidence="1" id="KW-1133">Transmembrane helix</keyword>
<evidence type="ECO:0000313" key="2">
    <source>
        <dbReference type="EMBL" id="MPM71794.1"/>
    </source>
</evidence>
<keyword evidence="1" id="KW-0472">Membrane</keyword>